<dbReference type="Pfam" id="PF00005">
    <property type="entry name" value="ABC_tran"/>
    <property type="match status" value="1"/>
</dbReference>
<feature type="transmembrane region" description="Helical" evidence="7">
    <location>
        <begin position="24"/>
        <end position="44"/>
    </location>
</feature>
<gene>
    <name evidence="10" type="ORF">NCTC13765_01143</name>
</gene>
<evidence type="ECO:0000313" key="10">
    <source>
        <dbReference type="EMBL" id="SUN76646.1"/>
    </source>
</evidence>
<evidence type="ECO:0000256" key="4">
    <source>
        <dbReference type="ARBA" id="ARBA00022840"/>
    </source>
</evidence>
<feature type="domain" description="ABC transporter" evidence="8">
    <location>
        <begin position="330"/>
        <end position="564"/>
    </location>
</feature>
<dbReference type="RefSeq" id="WP_018371112.1">
    <property type="nucleotide sequence ID" value="NZ_UHFR01000005.1"/>
</dbReference>
<feature type="transmembrane region" description="Helical" evidence="7">
    <location>
        <begin position="129"/>
        <end position="150"/>
    </location>
</feature>
<feature type="transmembrane region" description="Helical" evidence="7">
    <location>
        <begin position="56"/>
        <end position="75"/>
    </location>
</feature>
<dbReference type="EC" id="3.6.3.-" evidence="10"/>
<comment type="subcellular location">
    <subcellularLocation>
        <location evidence="1">Cell membrane</location>
        <topology evidence="1">Multi-pass membrane protein</topology>
    </subcellularLocation>
</comment>
<evidence type="ECO:0000256" key="6">
    <source>
        <dbReference type="ARBA" id="ARBA00023136"/>
    </source>
</evidence>
<dbReference type="InterPro" id="IPR011527">
    <property type="entry name" value="ABC1_TM_dom"/>
</dbReference>
<feature type="transmembrane region" description="Helical" evidence="7">
    <location>
        <begin position="243"/>
        <end position="266"/>
    </location>
</feature>
<evidence type="ECO:0000313" key="11">
    <source>
        <dbReference type="Proteomes" id="UP000254634"/>
    </source>
</evidence>
<keyword evidence="2 7" id="KW-0812">Transmembrane</keyword>
<name>A0A380L0C3_9STRE</name>
<reference evidence="10" key="1">
    <citation type="submission" date="2018-06" db="EMBL/GenBank/DDBJ databases">
        <authorList>
            <consortium name="Pathogen Informatics"/>
            <person name="Doyle S."/>
        </authorList>
    </citation>
    <scope>NUCLEOTIDE SEQUENCE [LARGE SCALE GENOMIC DNA]</scope>
    <source>
        <strain evidence="10">NCTC13765</strain>
    </source>
</reference>
<keyword evidence="4 10" id="KW-0067">ATP-binding</keyword>
<evidence type="ECO:0000256" key="2">
    <source>
        <dbReference type="ARBA" id="ARBA00022692"/>
    </source>
</evidence>
<feature type="domain" description="ABC transmembrane type-1" evidence="9">
    <location>
        <begin position="26"/>
        <end position="301"/>
    </location>
</feature>
<dbReference type="GO" id="GO:0016887">
    <property type="term" value="F:ATP hydrolysis activity"/>
    <property type="evidence" value="ECO:0007669"/>
    <property type="project" value="InterPro"/>
</dbReference>
<evidence type="ECO:0000256" key="1">
    <source>
        <dbReference type="ARBA" id="ARBA00004651"/>
    </source>
</evidence>
<dbReference type="InterPro" id="IPR017871">
    <property type="entry name" value="ABC_transporter-like_CS"/>
</dbReference>
<dbReference type="PROSITE" id="PS50929">
    <property type="entry name" value="ABC_TM1F"/>
    <property type="match status" value="1"/>
</dbReference>
<keyword evidence="5 7" id="KW-1133">Transmembrane helix</keyword>
<dbReference type="STRING" id="1123307.GCA_000380065_00426"/>
<keyword evidence="3" id="KW-0547">Nucleotide-binding</keyword>
<dbReference type="AlphaFoldDB" id="A0A380L0C3"/>
<keyword evidence="11" id="KW-1185">Reference proteome</keyword>
<dbReference type="SMART" id="SM00382">
    <property type="entry name" value="AAA"/>
    <property type="match status" value="1"/>
</dbReference>
<dbReference type="InterPro" id="IPR003439">
    <property type="entry name" value="ABC_transporter-like_ATP-bd"/>
</dbReference>
<dbReference type="Pfam" id="PF00664">
    <property type="entry name" value="ABC_membrane"/>
    <property type="match status" value="1"/>
</dbReference>
<dbReference type="PANTHER" id="PTHR43394:SF1">
    <property type="entry name" value="ATP-BINDING CASSETTE SUB-FAMILY B MEMBER 10, MITOCHONDRIAL"/>
    <property type="match status" value="1"/>
</dbReference>
<evidence type="ECO:0000256" key="5">
    <source>
        <dbReference type="ARBA" id="ARBA00022989"/>
    </source>
</evidence>
<dbReference type="SUPFAM" id="SSF52540">
    <property type="entry name" value="P-loop containing nucleoside triphosphate hydrolases"/>
    <property type="match status" value="1"/>
</dbReference>
<dbReference type="PROSITE" id="PS50893">
    <property type="entry name" value="ABC_TRANSPORTER_2"/>
    <property type="match status" value="1"/>
</dbReference>
<sequence>MKEKLQALFALTDKGAENLLKSCWVSLALFFGQMLPFFLLMFYIENLLSGTVPNLWALSAALVAVVLVLYGLLYTDYNATYTTTYQESANIRLDIAGILQKLPLSYFSNHDLSDLSQTLMSDVERLEHALSHAIAKTIAFVVYFILMAVLMLLGNVYLGLSVLLPILLTMGLLLLSKKMQLDMTTKYWQQLRENSESFQSAIELQEELKAYNLHHKFAQNLRDQMEKSEKLHLKSELTQGIPLMLANILIRFTLGIVVLVSSILYLQGQVPLLYVLGYLLVAVKMMDALEGLTANITELLHIDVAVKQIKSLRETPQQKGKSVELKHFDIVLEDVSFAYKEDQKVIDHVSFTAKQNQVTALVGPSGCGKTTLLRLLSRLYDYDSGHILIDGYDIRDLDTDSLFSAISIVFQEVTLFNDTVLENIRLGRPSASDEEVKEAARLARCEDFIARLPEGYDTLIGENGAKLSGGERQRISIARAMLKQAPIVILDEIASSLDIENEKMIQESLNLLLKDKTVIIISHRLKSIENADQIVVMKDGQVEGIGKHQELLTSSGVYQELVATAEKIDKFRYRA</sequence>
<dbReference type="PANTHER" id="PTHR43394">
    <property type="entry name" value="ATP-DEPENDENT PERMEASE MDL1, MITOCHONDRIAL"/>
    <property type="match status" value="1"/>
</dbReference>
<dbReference type="GO" id="GO:0005886">
    <property type="term" value="C:plasma membrane"/>
    <property type="evidence" value="ECO:0007669"/>
    <property type="project" value="UniProtKB-SubCell"/>
</dbReference>
<proteinExistence type="predicted"/>
<evidence type="ECO:0000259" key="8">
    <source>
        <dbReference type="PROSITE" id="PS50893"/>
    </source>
</evidence>
<dbReference type="OrthoDB" id="9802264at2"/>
<dbReference type="Gene3D" id="1.20.1560.10">
    <property type="entry name" value="ABC transporter type 1, transmembrane domain"/>
    <property type="match status" value="1"/>
</dbReference>
<accession>A0A380L0C3</accession>
<evidence type="ECO:0000256" key="7">
    <source>
        <dbReference type="SAM" id="Phobius"/>
    </source>
</evidence>
<dbReference type="InterPro" id="IPR036640">
    <property type="entry name" value="ABC1_TM_sf"/>
</dbReference>
<evidence type="ECO:0000259" key="9">
    <source>
        <dbReference type="PROSITE" id="PS50929"/>
    </source>
</evidence>
<dbReference type="SUPFAM" id="SSF90123">
    <property type="entry name" value="ABC transporter transmembrane region"/>
    <property type="match status" value="1"/>
</dbReference>
<dbReference type="InterPro" id="IPR003593">
    <property type="entry name" value="AAA+_ATPase"/>
</dbReference>
<feature type="transmembrane region" description="Helical" evidence="7">
    <location>
        <begin position="156"/>
        <end position="176"/>
    </location>
</feature>
<keyword evidence="6 7" id="KW-0472">Membrane</keyword>
<dbReference type="InterPro" id="IPR027417">
    <property type="entry name" value="P-loop_NTPase"/>
</dbReference>
<organism evidence="10 11">
    <name type="scientific">Streptococcus massiliensis</name>
    <dbReference type="NCBI Taxonomy" id="313439"/>
    <lineage>
        <taxon>Bacteria</taxon>
        <taxon>Bacillati</taxon>
        <taxon>Bacillota</taxon>
        <taxon>Bacilli</taxon>
        <taxon>Lactobacillales</taxon>
        <taxon>Streptococcaceae</taxon>
        <taxon>Streptococcus</taxon>
    </lineage>
</organism>
<dbReference type="FunFam" id="3.40.50.300:FF:001443">
    <property type="entry name" value="ABC transporter, ATP-binding protein"/>
    <property type="match status" value="1"/>
</dbReference>
<dbReference type="EMBL" id="UHFR01000005">
    <property type="protein sequence ID" value="SUN76646.1"/>
    <property type="molecule type" value="Genomic_DNA"/>
</dbReference>
<dbReference type="Gene3D" id="3.40.50.300">
    <property type="entry name" value="P-loop containing nucleotide triphosphate hydrolases"/>
    <property type="match status" value="1"/>
</dbReference>
<dbReference type="PROSITE" id="PS00211">
    <property type="entry name" value="ABC_TRANSPORTER_1"/>
    <property type="match status" value="1"/>
</dbReference>
<dbReference type="GO" id="GO:0005524">
    <property type="term" value="F:ATP binding"/>
    <property type="evidence" value="ECO:0007669"/>
    <property type="project" value="UniProtKB-KW"/>
</dbReference>
<evidence type="ECO:0000256" key="3">
    <source>
        <dbReference type="ARBA" id="ARBA00022741"/>
    </source>
</evidence>
<dbReference type="GO" id="GO:0015421">
    <property type="term" value="F:ABC-type oligopeptide transporter activity"/>
    <property type="evidence" value="ECO:0007669"/>
    <property type="project" value="TreeGrafter"/>
</dbReference>
<protein>
    <submittedName>
        <fullName evidence="10">ABC transporter ATP-binding protein/permease</fullName>
        <ecNumber evidence="10">3.6.3.-</ecNumber>
    </submittedName>
</protein>
<keyword evidence="10" id="KW-0378">Hydrolase</keyword>
<dbReference type="InterPro" id="IPR039421">
    <property type="entry name" value="Type_1_exporter"/>
</dbReference>
<dbReference type="Proteomes" id="UP000254634">
    <property type="component" value="Unassembled WGS sequence"/>
</dbReference>